<feature type="region of interest" description="Disordered" evidence="4">
    <location>
        <begin position="685"/>
        <end position="756"/>
    </location>
</feature>
<dbReference type="Proteomes" id="UP000515204">
    <property type="component" value="Unplaced"/>
</dbReference>
<dbReference type="PANTHER" id="PTHR23101:SF104">
    <property type="entry name" value="PROTEIN SPRINT"/>
    <property type="match status" value="1"/>
</dbReference>
<dbReference type="GO" id="GO:0005829">
    <property type="term" value="C:cytosol"/>
    <property type="evidence" value="ECO:0007669"/>
    <property type="project" value="TreeGrafter"/>
</dbReference>
<dbReference type="PROSITE" id="PS51205">
    <property type="entry name" value="VPS9"/>
    <property type="match status" value="1"/>
</dbReference>
<feature type="region of interest" description="Disordered" evidence="4">
    <location>
        <begin position="561"/>
        <end position="666"/>
    </location>
</feature>
<feature type="compositionally biased region" description="Polar residues" evidence="4">
    <location>
        <begin position="685"/>
        <end position="711"/>
    </location>
</feature>
<dbReference type="Pfam" id="PF23268">
    <property type="entry name" value="RIN1"/>
    <property type="match status" value="1"/>
</dbReference>
<feature type="compositionally biased region" description="Low complexity" evidence="4">
    <location>
        <begin position="145"/>
        <end position="166"/>
    </location>
</feature>
<dbReference type="Pfam" id="PF00017">
    <property type="entry name" value="SH2"/>
    <property type="match status" value="1"/>
</dbReference>
<evidence type="ECO:0000256" key="4">
    <source>
        <dbReference type="SAM" id="MobiDB-lite"/>
    </source>
</evidence>
<keyword evidence="3" id="KW-0727">SH2 domain</keyword>
<name>A0A6P3XUL0_DINQU</name>
<feature type="region of interest" description="Disordered" evidence="4">
    <location>
        <begin position="451"/>
        <end position="501"/>
    </location>
</feature>
<evidence type="ECO:0000259" key="5">
    <source>
        <dbReference type="PROSITE" id="PS50001"/>
    </source>
</evidence>
<dbReference type="PROSITE" id="PS50200">
    <property type="entry name" value="RA"/>
    <property type="match status" value="1"/>
</dbReference>
<sequence length="1484" mass="164283">MTSLVQRDSAVGGTQKKRESTSSNASSYLLLLNSLATDLDCMLSELCTTPDSYDQLHVKGKSDVAEVDCGLVFGDVIIDSMDSRQERFASAWKHPSSHSRTRSDVFLEPYLQQHGTVQVVSSPSTPPPNPLQHRQLAQLHHVQSEESLSSEGSATSGGSSASTEDSGSEVACDITLIERLIRSHPIWFLPGIQRAGAFHLLQGKEEGNFVVRQSSQSDTMALSVRLPAGKGPYIEHYLIQANKGKLSLETSENRFDNIPSLIAHYSQCCDELPVQLTLPRAMREAKNRQQLSSLALLGQEFWRYPMANPKPPAESSSSNTSSLSSFHGGNNNHHHSSNNNNADTPTTESIVLNLAPISSHDTRTSSPTTNTVAASTFVASSLPRQPRPTPPNTLNLTTFNEPLDTRGREQRAVPSSPCDKLSQRLISPNLVQSVRCPSPVVHNVESNVLSPAQDSKSGSFDTLRNGGEFAGKSTGKTFSSTSTTSVHHHHHHQTQSLSCTTSPVLPADVRNIVAENPQGATQSVKTPPPPPPRWAKPGFSQSQSNFTVTTTVTFNVNQTTSDVNTSQQNTPSDPNTSLLSPQSATSCKSLASSFSGIKSPLSPTTPVLSPTSKLVPNPLNPAGLKTPNVLSPNTPNSSTSKSKRRRDRENRKNSQHYQESDILDSYYRSSPADKISDYEDIWNTTDQSNQSTWSPNENTKSSSSKDNNRNACTPLDRLKNSNDRLMTAHERIVSPGERSLNDRVPPSEQMQVLRNTDRFILRNDKLSYKETTSPELSSFKPELKSPADQNSPEETGMGRRPDLLSRVCSANSLNSPSTVTPPRNKLGLVLGAKSESNSPQTPESKQSSPFYAEPADAIVTAQNAAIIPRRRNPPRGNPATNKYRHSEPGWLQTPTGNNGNQLLHPIDWEEPEEAEDKTPLISSSVDNLAKRLHGVRETKKIPRAKPVQPPKIRTRVFNDTSWAVDSSWEFIGNDTEDCEPDYDCDADYEGDNTAARKFPDEECNNRDIVGNTLTVQSIILQRYPELLKPPDSTCESLYSDRNSSYDNVEKRNVERENMPLEGYSRKDRTYDPSEWETMLDTDESDVERIKRNKSFKERLDPLLSPPRLQALRNRDAGGTGSTIRSYALRLAADKATTFSQNIDNFIQCTKEGKEASPHVVTRNMRQFMSGMKNYLVNGEPEFEREVEKVRLKLRPNEFLNIDAILEEVMMGLVVTPLREHVYKLFVEHYAATGSLQTLAENIQHAYGKNMHELGVRPKIIPPSEDNLERILRCIERLQKADSPLDKLENLLAAISALFNSVKQANSGRHVTLGADDLLPMVVWVLVRGKVVDAEVEAEYMWGLLHPSLLTGEGGYYLTTWSSAVHVLKTFKSSQNTMSTLNGCGAPDCSSVLRILVPDELHGSLNTRTLPVRPNMNTREICRILAHKIRCTNPQDYGLFKLVQGEDSSVTETLLGDHECPQELSHCLFAYKRIDAKIAWPKTSS</sequence>
<dbReference type="InterPro" id="IPR000159">
    <property type="entry name" value="RA_dom"/>
</dbReference>
<dbReference type="InterPro" id="IPR045046">
    <property type="entry name" value="Vps9-like"/>
</dbReference>
<feature type="compositionally biased region" description="Polar residues" evidence="4">
    <location>
        <begin position="561"/>
        <end position="596"/>
    </location>
</feature>
<feature type="region of interest" description="Disordered" evidence="4">
    <location>
        <begin position="377"/>
        <end position="399"/>
    </location>
</feature>
<evidence type="ECO:0000256" key="3">
    <source>
        <dbReference type="PROSITE-ProRule" id="PRU00191"/>
    </source>
</evidence>
<dbReference type="SUPFAM" id="SSF55550">
    <property type="entry name" value="SH2 domain"/>
    <property type="match status" value="1"/>
</dbReference>
<feature type="region of interest" description="Disordered" evidence="4">
    <location>
        <begin position="869"/>
        <end position="896"/>
    </location>
</feature>
<dbReference type="GO" id="GO:0030139">
    <property type="term" value="C:endocytic vesicle"/>
    <property type="evidence" value="ECO:0007669"/>
    <property type="project" value="TreeGrafter"/>
</dbReference>
<dbReference type="CDD" id="cd01776">
    <property type="entry name" value="RA_Rin"/>
    <property type="match status" value="1"/>
</dbReference>
<comment type="similarity">
    <text evidence="1">Belongs to the RIN (Ras interaction/interference) family.</text>
</comment>
<dbReference type="InterPro" id="IPR037191">
    <property type="entry name" value="VPS9_dom_sf"/>
</dbReference>
<dbReference type="SMART" id="SM00252">
    <property type="entry name" value="SH2"/>
    <property type="match status" value="1"/>
</dbReference>
<feature type="region of interest" description="Disordered" evidence="4">
    <location>
        <begin position="770"/>
        <end position="800"/>
    </location>
</feature>
<feature type="compositionally biased region" description="Low complexity" evidence="4">
    <location>
        <begin position="631"/>
        <end position="640"/>
    </location>
</feature>
<evidence type="ECO:0000256" key="1">
    <source>
        <dbReference type="ARBA" id="ARBA00006919"/>
    </source>
</evidence>
<feature type="compositionally biased region" description="Low complexity" evidence="4">
    <location>
        <begin position="598"/>
        <end position="614"/>
    </location>
</feature>
<dbReference type="SUPFAM" id="SSF109993">
    <property type="entry name" value="VPS9 domain"/>
    <property type="match status" value="1"/>
</dbReference>
<proteinExistence type="inferred from homology"/>
<dbReference type="GO" id="GO:0031267">
    <property type="term" value="F:small GTPase binding"/>
    <property type="evidence" value="ECO:0007669"/>
    <property type="project" value="TreeGrafter"/>
</dbReference>
<feature type="compositionally biased region" description="Basic and acidic residues" evidence="4">
    <location>
        <begin position="716"/>
        <end position="732"/>
    </location>
</feature>
<feature type="domain" description="VPS9" evidence="7">
    <location>
        <begin position="1232"/>
        <end position="1376"/>
    </location>
</feature>
<dbReference type="GO" id="GO:0016192">
    <property type="term" value="P:vesicle-mediated transport"/>
    <property type="evidence" value="ECO:0007669"/>
    <property type="project" value="InterPro"/>
</dbReference>
<organism evidence="8 9">
    <name type="scientific">Dinoponera quadriceps</name>
    <name type="common">South American ant</name>
    <dbReference type="NCBI Taxonomy" id="609295"/>
    <lineage>
        <taxon>Eukaryota</taxon>
        <taxon>Metazoa</taxon>
        <taxon>Ecdysozoa</taxon>
        <taxon>Arthropoda</taxon>
        <taxon>Hexapoda</taxon>
        <taxon>Insecta</taxon>
        <taxon>Pterygota</taxon>
        <taxon>Neoptera</taxon>
        <taxon>Endopterygota</taxon>
        <taxon>Hymenoptera</taxon>
        <taxon>Apocrita</taxon>
        <taxon>Aculeata</taxon>
        <taxon>Formicoidea</taxon>
        <taxon>Formicidae</taxon>
        <taxon>Ponerinae</taxon>
        <taxon>Ponerini</taxon>
        <taxon>Dinoponera</taxon>
    </lineage>
</organism>
<accession>A0A6P3XUL0</accession>
<dbReference type="Gene3D" id="3.30.505.10">
    <property type="entry name" value="SH2 domain"/>
    <property type="match status" value="1"/>
</dbReference>
<feature type="domain" description="SH2" evidence="5">
    <location>
        <begin position="187"/>
        <end position="280"/>
    </location>
</feature>
<keyword evidence="2" id="KW-0343">GTPase activation</keyword>
<feature type="compositionally biased region" description="Polar residues" evidence="4">
    <location>
        <begin position="451"/>
        <end position="462"/>
    </location>
</feature>
<evidence type="ECO:0000313" key="9">
    <source>
        <dbReference type="RefSeq" id="XP_014482215.1"/>
    </source>
</evidence>
<feature type="region of interest" description="Disordered" evidence="4">
    <location>
        <begin position="307"/>
        <end position="346"/>
    </location>
</feature>
<gene>
    <name evidence="9" type="primary">LOC106748325</name>
</gene>
<feature type="domain" description="Ras-associating" evidence="6">
    <location>
        <begin position="1388"/>
        <end position="1475"/>
    </location>
</feature>
<protein>
    <submittedName>
        <fullName evidence="9">Protein sprint isoform X1</fullName>
    </submittedName>
</protein>
<dbReference type="PANTHER" id="PTHR23101">
    <property type="entry name" value="RAB GDP/GTP EXCHANGE FACTOR"/>
    <property type="match status" value="1"/>
</dbReference>
<feature type="region of interest" description="Disordered" evidence="4">
    <location>
        <begin position="140"/>
        <end position="166"/>
    </location>
</feature>
<evidence type="ECO:0000259" key="7">
    <source>
        <dbReference type="PROSITE" id="PS51205"/>
    </source>
</evidence>
<dbReference type="Gene3D" id="1.20.1050.80">
    <property type="entry name" value="VPS9 domain"/>
    <property type="match status" value="1"/>
</dbReference>
<feature type="compositionally biased region" description="Low complexity" evidence="4">
    <location>
        <begin position="315"/>
        <end position="341"/>
    </location>
</feature>
<dbReference type="RefSeq" id="XP_014482215.1">
    <property type="nucleotide sequence ID" value="XM_014626729.1"/>
</dbReference>
<dbReference type="OrthoDB" id="21085at2759"/>
<evidence type="ECO:0000313" key="8">
    <source>
        <dbReference type="Proteomes" id="UP000515204"/>
    </source>
</evidence>
<dbReference type="CTD" id="31987"/>
<dbReference type="Pfam" id="PF00788">
    <property type="entry name" value="RA"/>
    <property type="match status" value="1"/>
</dbReference>
<dbReference type="SMART" id="SM00314">
    <property type="entry name" value="RA"/>
    <property type="match status" value="1"/>
</dbReference>
<feature type="compositionally biased region" description="Low complexity" evidence="4">
    <location>
        <begin position="473"/>
        <end position="485"/>
    </location>
</feature>
<evidence type="ECO:0000259" key="6">
    <source>
        <dbReference type="PROSITE" id="PS50200"/>
    </source>
</evidence>
<dbReference type="KEGG" id="dqu:106748325"/>
<dbReference type="GO" id="GO:0005096">
    <property type="term" value="F:GTPase activator activity"/>
    <property type="evidence" value="ECO:0007669"/>
    <property type="project" value="UniProtKB-KW"/>
</dbReference>
<dbReference type="InterPro" id="IPR003123">
    <property type="entry name" value="VPS9"/>
</dbReference>
<feature type="region of interest" description="Disordered" evidence="4">
    <location>
        <begin position="516"/>
        <end position="542"/>
    </location>
</feature>
<dbReference type="Pfam" id="PF02204">
    <property type="entry name" value="VPS9"/>
    <property type="match status" value="1"/>
</dbReference>
<keyword evidence="8" id="KW-1185">Reference proteome</keyword>
<dbReference type="GO" id="GO:0007165">
    <property type="term" value="P:signal transduction"/>
    <property type="evidence" value="ECO:0007669"/>
    <property type="project" value="InterPro"/>
</dbReference>
<dbReference type="PROSITE" id="PS50001">
    <property type="entry name" value="SH2"/>
    <property type="match status" value="1"/>
</dbReference>
<dbReference type="InterPro" id="IPR000980">
    <property type="entry name" value="SH2"/>
</dbReference>
<reference evidence="9" key="1">
    <citation type="submission" date="2025-08" db="UniProtKB">
        <authorList>
            <consortium name="RefSeq"/>
        </authorList>
    </citation>
    <scope>IDENTIFICATION</scope>
</reference>
<dbReference type="SMART" id="SM00167">
    <property type="entry name" value="VPS9"/>
    <property type="match status" value="1"/>
</dbReference>
<dbReference type="InterPro" id="IPR036860">
    <property type="entry name" value="SH2_dom_sf"/>
</dbReference>
<dbReference type="GO" id="GO:0005085">
    <property type="term" value="F:guanyl-nucleotide exchange factor activity"/>
    <property type="evidence" value="ECO:0007669"/>
    <property type="project" value="InterPro"/>
</dbReference>
<dbReference type="GeneID" id="106748325"/>
<evidence type="ECO:0000256" key="2">
    <source>
        <dbReference type="ARBA" id="ARBA00022468"/>
    </source>
</evidence>